<gene>
    <name evidence="2" type="ORF">STSP2_01973</name>
</gene>
<dbReference type="Proteomes" id="UP000189674">
    <property type="component" value="Chromosome"/>
</dbReference>
<sequence length="305" mass="31757" precursor="true">MRKLFGVVILMSFVSIGSVFAAPLLVSGDMTITEGNAIEEINAYGQANITITGGEVSKIILAQDANLDMQGGTVSTLKTFDNSTANITGGTTNYLETYCSSEVIVDNGLESSTVPTISSAKFESGICKINGGTVGEVTLGASVEVFVSGGTVNGIKRWDPIVGNPAVVILGGTLGSIDMYTGRVTCKGGQIDSLGISSIAKAEIHAGGINGLTGIPKLIEGYTFVVDDASKLPFGGDDNQPHIWGTYKNGQQFDISLPDIIYDSVQFTTKAVCTNQPDADLTGDCVVNTSDLAVFASEWLDSGLK</sequence>
<organism evidence="2 3">
    <name type="scientific">Anaerohalosphaera lusitana</name>
    <dbReference type="NCBI Taxonomy" id="1936003"/>
    <lineage>
        <taxon>Bacteria</taxon>
        <taxon>Pseudomonadati</taxon>
        <taxon>Planctomycetota</taxon>
        <taxon>Phycisphaerae</taxon>
        <taxon>Sedimentisphaerales</taxon>
        <taxon>Anaerohalosphaeraceae</taxon>
        <taxon>Anaerohalosphaera</taxon>
    </lineage>
</organism>
<feature type="chain" id="PRO_5012934048" evidence="1">
    <location>
        <begin position="22"/>
        <end position="305"/>
    </location>
</feature>
<dbReference type="RefSeq" id="WP_146662113.1">
    <property type="nucleotide sequence ID" value="NZ_CP019791.1"/>
</dbReference>
<evidence type="ECO:0000313" key="2">
    <source>
        <dbReference type="EMBL" id="AQT68800.1"/>
    </source>
</evidence>
<name>A0A1U9NMH8_9BACT</name>
<evidence type="ECO:0000256" key="1">
    <source>
        <dbReference type="SAM" id="SignalP"/>
    </source>
</evidence>
<dbReference type="OrthoDB" id="218987at2"/>
<dbReference type="AlphaFoldDB" id="A0A1U9NMH8"/>
<keyword evidence="1" id="KW-0732">Signal</keyword>
<keyword evidence="3" id="KW-1185">Reference proteome</keyword>
<evidence type="ECO:0000313" key="3">
    <source>
        <dbReference type="Proteomes" id="UP000189674"/>
    </source>
</evidence>
<dbReference type="KEGG" id="alus:STSP2_01973"/>
<accession>A0A1U9NMH8</accession>
<reference evidence="3" key="1">
    <citation type="submission" date="2017-02" db="EMBL/GenBank/DDBJ databases">
        <title>Comparative genomics and description of representatives of a novel lineage of planctomycetes thriving in anoxic sediments.</title>
        <authorList>
            <person name="Spring S."/>
            <person name="Bunk B."/>
            <person name="Sproer C."/>
        </authorList>
    </citation>
    <scope>NUCLEOTIDE SEQUENCE [LARGE SCALE GENOMIC DNA]</scope>
    <source>
        <strain evidence="3">ST-NAGAB-D1</strain>
    </source>
</reference>
<dbReference type="EMBL" id="CP019791">
    <property type="protein sequence ID" value="AQT68800.1"/>
    <property type="molecule type" value="Genomic_DNA"/>
</dbReference>
<protein>
    <submittedName>
        <fullName evidence="2">Uncharacterized protein</fullName>
    </submittedName>
</protein>
<feature type="signal peptide" evidence="1">
    <location>
        <begin position="1"/>
        <end position="21"/>
    </location>
</feature>
<proteinExistence type="predicted"/>